<protein>
    <submittedName>
        <fullName evidence="2">Uncharacterized protein</fullName>
    </submittedName>
</protein>
<sequence length="318" mass="34789">MAAAVMTPHTPLGPTLLMGGGQEAEAASHLLKSPDDYRRELMIEYALAEYSYVITEDEADEIFANPDWWEDVDAFVEYMQEVNFGTSIAGTTNVALPRDRRLLPPTPMLSPASSSGDDNDDSSDTEEDEDEEEPLPLYELQLASGESPAKSPPTYMESVDAIFEALGQELEMLGLVHHEEQQQPEIPMELEEDEPENEQLATLSHWLGSLTDPVPVPTTPRASIDVSAAVEEEEAEVKIIDFALALPHTPLSPVVLAFHEAVQVTMAAATPALVDVARPKRRPPPPPTRRERFERRVLKATGKLARGLAALSCSSGPI</sequence>
<accession>A0ABR1VP75</accession>
<feature type="compositionally biased region" description="Acidic residues" evidence="1">
    <location>
        <begin position="117"/>
        <end position="134"/>
    </location>
</feature>
<evidence type="ECO:0000313" key="3">
    <source>
        <dbReference type="Proteomes" id="UP001446871"/>
    </source>
</evidence>
<name>A0ABR1VP75_9PEZI</name>
<dbReference type="Proteomes" id="UP001446871">
    <property type="component" value="Unassembled WGS sequence"/>
</dbReference>
<gene>
    <name evidence="2" type="ORF">PG996_006407</name>
</gene>
<feature type="region of interest" description="Disordered" evidence="1">
    <location>
        <begin position="95"/>
        <end position="134"/>
    </location>
</feature>
<evidence type="ECO:0000313" key="2">
    <source>
        <dbReference type="EMBL" id="KAK8073059.1"/>
    </source>
</evidence>
<evidence type="ECO:0000256" key="1">
    <source>
        <dbReference type="SAM" id="MobiDB-lite"/>
    </source>
</evidence>
<reference evidence="2 3" key="1">
    <citation type="submission" date="2023-01" db="EMBL/GenBank/DDBJ databases">
        <title>Analysis of 21 Apiospora genomes using comparative genomics revels a genus with tremendous synthesis potential of carbohydrate active enzymes and secondary metabolites.</title>
        <authorList>
            <person name="Sorensen T."/>
        </authorList>
    </citation>
    <scope>NUCLEOTIDE SEQUENCE [LARGE SCALE GENOMIC DNA]</scope>
    <source>
        <strain evidence="2 3">CBS 83171</strain>
    </source>
</reference>
<comment type="caution">
    <text evidence="2">The sequence shown here is derived from an EMBL/GenBank/DDBJ whole genome shotgun (WGS) entry which is preliminary data.</text>
</comment>
<organism evidence="2 3">
    <name type="scientific">Apiospora saccharicola</name>
    <dbReference type="NCBI Taxonomy" id="335842"/>
    <lineage>
        <taxon>Eukaryota</taxon>
        <taxon>Fungi</taxon>
        <taxon>Dikarya</taxon>
        <taxon>Ascomycota</taxon>
        <taxon>Pezizomycotina</taxon>
        <taxon>Sordariomycetes</taxon>
        <taxon>Xylariomycetidae</taxon>
        <taxon>Amphisphaeriales</taxon>
        <taxon>Apiosporaceae</taxon>
        <taxon>Apiospora</taxon>
    </lineage>
</organism>
<dbReference type="EMBL" id="JAQQWM010000003">
    <property type="protein sequence ID" value="KAK8073059.1"/>
    <property type="molecule type" value="Genomic_DNA"/>
</dbReference>
<proteinExistence type="predicted"/>
<keyword evidence="3" id="KW-1185">Reference proteome</keyword>